<evidence type="ECO:0000313" key="1">
    <source>
        <dbReference type="EMBL" id="GFQ95527.1"/>
    </source>
</evidence>
<comment type="caution">
    <text evidence="1">The sequence shown here is derived from an EMBL/GenBank/DDBJ whole genome shotgun (WGS) entry which is preliminary data.</text>
</comment>
<evidence type="ECO:0000313" key="2">
    <source>
        <dbReference type="Proteomes" id="UP000887116"/>
    </source>
</evidence>
<dbReference type="EMBL" id="BMAO01024465">
    <property type="protein sequence ID" value="GFQ95527.1"/>
    <property type="molecule type" value="Genomic_DNA"/>
</dbReference>
<accession>A0A8X6G3J7</accession>
<dbReference type="AlphaFoldDB" id="A0A8X6G3J7"/>
<name>A0A8X6G3J7_TRICU</name>
<gene>
    <name evidence="1" type="ORF">TNCT_88991</name>
</gene>
<reference evidence="1" key="1">
    <citation type="submission" date="2020-07" db="EMBL/GenBank/DDBJ databases">
        <title>Multicomponent nature underlies the extraordinary mechanical properties of spider dragline silk.</title>
        <authorList>
            <person name="Kono N."/>
            <person name="Nakamura H."/>
            <person name="Mori M."/>
            <person name="Yoshida Y."/>
            <person name="Ohtoshi R."/>
            <person name="Malay A.D."/>
            <person name="Moran D.A.P."/>
            <person name="Tomita M."/>
            <person name="Numata K."/>
            <person name="Arakawa K."/>
        </authorList>
    </citation>
    <scope>NUCLEOTIDE SEQUENCE</scope>
</reference>
<keyword evidence="2" id="KW-1185">Reference proteome</keyword>
<dbReference type="Proteomes" id="UP000887116">
    <property type="component" value="Unassembled WGS sequence"/>
</dbReference>
<proteinExistence type="predicted"/>
<protein>
    <submittedName>
        <fullName evidence="1">Uncharacterized protein</fullName>
    </submittedName>
</protein>
<organism evidence="1 2">
    <name type="scientific">Trichonephila clavata</name>
    <name type="common">Joro spider</name>
    <name type="synonym">Nephila clavata</name>
    <dbReference type="NCBI Taxonomy" id="2740835"/>
    <lineage>
        <taxon>Eukaryota</taxon>
        <taxon>Metazoa</taxon>
        <taxon>Ecdysozoa</taxon>
        <taxon>Arthropoda</taxon>
        <taxon>Chelicerata</taxon>
        <taxon>Arachnida</taxon>
        <taxon>Araneae</taxon>
        <taxon>Araneomorphae</taxon>
        <taxon>Entelegynae</taxon>
        <taxon>Araneoidea</taxon>
        <taxon>Nephilidae</taxon>
        <taxon>Trichonephila</taxon>
    </lineage>
</organism>
<sequence>MEMLATTAKNGLNLDVLDRVRPLTGDDIVLAITVCVDSDSVVHREEVVDFLFGGVVQILLEVVTLGRQGIPKEG</sequence>